<dbReference type="RefSeq" id="WP_216522348.1">
    <property type="nucleotide sequence ID" value="NZ_JAHLPM010000030.1"/>
</dbReference>
<accession>A0ABS6EBG0</accession>
<dbReference type="EMBL" id="JAHLPM010000030">
    <property type="protein sequence ID" value="MBU5440267.1"/>
    <property type="molecule type" value="Genomic_DNA"/>
</dbReference>
<proteinExistence type="predicted"/>
<comment type="caution">
    <text evidence="2">The sequence shown here is derived from an EMBL/GenBank/DDBJ whole genome shotgun (WGS) entry which is preliminary data.</text>
</comment>
<keyword evidence="3" id="KW-1185">Reference proteome</keyword>
<gene>
    <name evidence="2" type="ORF">KQI42_19930</name>
</gene>
<sequence>MQGEKLLTKEDLAERWQVHITTIDRWMKDKIITPVKGIPSVRFNPQHIAKLEGVELSKLSPLERKRLEREKGELEQRIKELEIENQELKDYVRVVFQHGARFLNIGKEA</sequence>
<dbReference type="Proteomes" id="UP000749471">
    <property type="component" value="Unassembled WGS sequence"/>
</dbReference>
<protein>
    <recommendedName>
        <fullName evidence="4">Histidine kinase</fullName>
    </recommendedName>
</protein>
<feature type="coiled-coil region" evidence="1">
    <location>
        <begin position="64"/>
        <end position="91"/>
    </location>
</feature>
<name>A0ABS6EBG0_9FIRM</name>
<keyword evidence="1" id="KW-0175">Coiled coil</keyword>
<evidence type="ECO:0000313" key="2">
    <source>
        <dbReference type="EMBL" id="MBU5440267.1"/>
    </source>
</evidence>
<organism evidence="2 3">
    <name type="scientific">Tissierella simiarum</name>
    <dbReference type="NCBI Taxonomy" id="2841534"/>
    <lineage>
        <taxon>Bacteria</taxon>
        <taxon>Bacillati</taxon>
        <taxon>Bacillota</taxon>
        <taxon>Tissierellia</taxon>
        <taxon>Tissierellales</taxon>
        <taxon>Tissierellaceae</taxon>
        <taxon>Tissierella</taxon>
    </lineage>
</organism>
<evidence type="ECO:0000256" key="1">
    <source>
        <dbReference type="SAM" id="Coils"/>
    </source>
</evidence>
<evidence type="ECO:0000313" key="3">
    <source>
        <dbReference type="Proteomes" id="UP000749471"/>
    </source>
</evidence>
<evidence type="ECO:0008006" key="4">
    <source>
        <dbReference type="Google" id="ProtNLM"/>
    </source>
</evidence>
<reference evidence="2 3" key="1">
    <citation type="submission" date="2021-06" db="EMBL/GenBank/DDBJ databases">
        <authorList>
            <person name="Sun Q."/>
            <person name="Li D."/>
        </authorList>
    </citation>
    <scope>NUCLEOTIDE SEQUENCE [LARGE SCALE GENOMIC DNA]</scope>
    <source>
        <strain evidence="2 3">MSJ-40</strain>
    </source>
</reference>